<feature type="domain" description="C2H2-type" evidence="1">
    <location>
        <begin position="11"/>
        <end position="34"/>
    </location>
</feature>
<evidence type="ECO:0000259" key="1">
    <source>
        <dbReference type="PROSITE" id="PS50157"/>
    </source>
</evidence>
<dbReference type="PROSITE" id="PS00028">
    <property type="entry name" value="ZINC_FINGER_C2H2_1"/>
    <property type="match status" value="1"/>
</dbReference>
<organism evidence="2">
    <name type="scientific">marine metagenome</name>
    <dbReference type="NCBI Taxonomy" id="408172"/>
    <lineage>
        <taxon>unclassified sequences</taxon>
        <taxon>metagenomes</taxon>
        <taxon>ecological metagenomes</taxon>
    </lineage>
</organism>
<dbReference type="PROSITE" id="PS50157">
    <property type="entry name" value="ZINC_FINGER_C2H2_2"/>
    <property type="match status" value="1"/>
</dbReference>
<proteinExistence type="predicted"/>
<name>A0A381XJU6_9ZZZZ</name>
<gene>
    <name evidence="2" type="ORF">METZ01_LOCUS117890</name>
</gene>
<dbReference type="InterPro" id="IPR013087">
    <property type="entry name" value="Znf_C2H2_type"/>
</dbReference>
<dbReference type="Gene3D" id="3.30.160.60">
    <property type="entry name" value="Classic Zinc Finger"/>
    <property type="match status" value="1"/>
</dbReference>
<protein>
    <recommendedName>
        <fullName evidence="1">C2H2-type domain-containing protein</fullName>
    </recommendedName>
</protein>
<reference evidence="2" key="1">
    <citation type="submission" date="2018-05" db="EMBL/GenBank/DDBJ databases">
        <authorList>
            <person name="Lanie J.A."/>
            <person name="Ng W.-L."/>
            <person name="Kazmierczak K.M."/>
            <person name="Andrzejewski T.M."/>
            <person name="Davidsen T.M."/>
            <person name="Wayne K.J."/>
            <person name="Tettelin H."/>
            <person name="Glass J.I."/>
            <person name="Rusch D."/>
            <person name="Podicherti R."/>
            <person name="Tsui H.-C.T."/>
            <person name="Winkler M.E."/>
        </authorList>
    </citation>
    <scope>NUCLEOTIDE SEQUENCE</scope>
</reference>
<sequence>MSKTEDSRSKFLCSDCNASFLTQQGLQRHYQWQHGIYCESCPIDTAIEKIVNLFRKNRRLL</sequence>
<accession>A0A381XJU6</accession>
<dbReference type="EMBL" id="UINC01015447">
    <property type="protein sequence ID" value="SVA65036.1"/>
    <property type="molecule type" value="Genomic_DNA"/>
</dbReference>
<evidence type="ECO:0000313" key="2">
    <source>
        <dbReference type="EMBL" id="SVA65036.1"/>
    </source>
</evidence>
<dbReference type="AlphaFoldDB" id="A0A381XJU6"/>
<dbReference type="SUPFAM" id="SSF57667">
    <property type="entry name" value="beta-beta-alpha zinc fingers"/>
    <property type="match status" value="1"/>
</dbReference>
<dbReference type="InterPro" id="IPR036236">
    <property type="entry name" value="Znf_C2H2_sf"/>
</dbReference>